<sequence length="318" mass="37029">MKEQIKQKLTFVFKYFIGLALLIWILARVDRQQMIQTLLEIRPATFALIFVLVFLNLWIQFRRWRYLIEQQSSDFSHKDLIPSFFAGFTFRLILPGGHAEISKIFLLPGKKRGKVMAFAIEKFFQTYVKTILVLAGLPFLFAQFKWLFWSAAILLIVAYPFFPLLLKTRWLQKFQEKEVHYHKIFLRALIFSVGVFLCLMLQYFILLNDAHQIDFNATFLTVIYIWGAGLIPVSVSGLGVRENIAAFVLQKYGIPASTAVGISLLIFIINAIIPALIGVFFIYRRQHHFKDARETFKVVSSQIYNHGKKRFAKNKDTD</sequence>
<dbReference type="EMBL" id="CP018099">
    <property type="protein sequence ID" value="APF17057.1"/>
    <property type="molecule type" value="Genomic_DNA"/>
</dbReference>
<feature type="transmembrane region" description="Helical" evidence="6">
    <location>
        <begin position="186"/>
        <end position="205"/>
    </location>
</feature>
<dbReference type="GO" id="GO:0005886">
    <property type="term" value="C:plasma membrane"/>
    <property type="evidence" value="ECO:0007669"/>
    <property type="project" value="UniProtKB-SubCell"/>
</dbReference>
<reference evidence="7 10" key="2">
    <citation type="submission" date="2016-11" db="EMBL/GenBank/DDBJ databases">
        <title>Genomic analysis of Caldithrix abyssi and proposal of a novel bacterial phylum Caldithrichaeota.</title>
        <authorList>
            <person name="Kublanov I."/>
            <person name="Sigalova O."/>
            <person name="Gavrilov S."/>
            <person name="Lebedinsky A."/>
            <person name="Ivanova N."/>
            <person name="Daum C."/>
            <person name="Reddy T."/>
            <person name="Klenk H.P."/>
            <person name="Goker M."/>
            <person name="Reva O."/>
            <person name="Miroshnichenko M."/>
            <person name="Kyprides N."/>
            <person name="Woyke T."/>
            <person name="Gelfand M."/>
        </authorList>
    </citation>
    <scope>NUCLEOTIDE SEQUENCE [LARGE SCALE GENOMIC DNA]</scope>
    <source>
        <strain evidence="7 10">LF13</strain>
    </source>
</reference>
<dbReference type="PANTHER" id="PTHR40277:SF1">
    <property type="entry name" value="BLL5419 PROTEIN"/>
    <property type="match status" value="1"/>
</dbReference>
<evidence type="ECO:0000313" key="10">
    <source>
        <dbReference type="Proteomes" id="UP000183868"/>
    </source>
</evidence>
<feature type="transmembrane region" description="Helical" evidence="6">
    <location>
        <begin position="12"/>
        <end position="29"/>
    </location>
</feature>
<feature type="transmembrane region" description="Helical" evidence="6">
    <location>
        <begin position="123"/>
        <end position="141"/>
    </location>
</feature>
<comment type="subcellular location">
    <subcellularLocation>
        <location evidence="1">Cell membrane</location>
        <topology evidence="1">Multi-pass membrane protein</topology>
    </subcellularLocation>
</comment>
<feature type="transmembrane region" description="Helical" evidence="6">
    <location>
        <begin position="147"/>
        <end position="166"/>
    </location>
</feature>
<dbReference type="STRING" id="880073.Cabys_306"/>
<gene>
    <name evidence="7" type="ORF">Cabys_306</name>
    <name evidence="8" type="ORF">Calab_1586</name>
</gene>
<keyword evidence="5 6" id="KW-0472">Membrane</keyword>
<dbReference type="AlphaFoldDB" id="H1XR55"/>
<dbReference type="eggNOG" id="COG0392">
    <property type="taxonomic scope" value="Bacteria"/>
</dbReference>
<dbReference type="KEGG" id="caby:Cabys_306"/>
<feature type="transmembrane region" description="Helical" evidence="6">
    <location>
        <begin position="217"/>
        <end position="240"/>
    </location>
</feature>
<dbReference type="Pfam" id="PF03706">
    <property type="entry name" value="LPG_synthase_TM"/>
    <property type="match status" value="1"/>
</dbReference>
<keyword evidence="3 6" id="KW-0812">Transmembrane</keyword>
<evidence type="ECO:0000256" key="2">
    <source>
        <dbReference type="ARBA" id="ARBA00022475"/>
    </source>
</evidence>
<evidence type="ECO:0000256" key="5">
    <source>
        <dbReference type="ARBA" id="ARBA00023136"/>
    </source>
</evidence>
<accession>H1XR55</accession>
<evidence type="ECO:0000256" key="4">
    <source>
        <dbReference type="ARBA" id="ARBA00022989"/>
    </source>
</evidence>
<evidence type="ECO:0000313" key="9">
    <source>
        <dbReference type="Proteomes" id="UP000004671"/>
    </source>
</evidence>
<dbReference type="InParanoid" id="H1XR55"/>
<dbReference type="PANTHER" id="PTHR40277">
    <property type="entry name" value="BLL5419 PROTEIN"/>
    <property type="match status" value="1"/>
</dbReference>
<name>H1XR55_CALAY</name>
<dbReference type="RefSeq" id="WP_006928280.1">
    <property type="nucleotide sequence ID" value="NZ_CM001402.1"/>
</dbReference>
<keyword evidence="9" id="KW-1185">Reference proteome</keyword>
<dbReference type="Proteomes" id="UP000183868">
    <property type="component" value="Chromosome"/>
</dbReference>
<evidence type="ECO:0000256" key="6">
    <source>
        <dbReference type="SAM" id="Phobius"/>
    </source>
</evidence>
<evidence type="ECO:0000313" key="8">
    <source>
        <dbReference type="EMBL" id="EHO41206.1"/>
    </source>
</evidence>
<proteinExistence type="predicted"/>
<feature type="transmembrane region" description="Helical" evidence="6">
    <location>
        <begin position="252"/>
        <end position="283"/>
    </location>
</feature>
<dbReference type="PaxDb" id="880073-Calab_1586"/>
<protein>
    <submittedName>
        <fullName evidence="7">Uncharacterized membrane protein YbhN, UPF0104 family</fullName>
    </submittedName>
</protein>
<feature type="transmembrane region" description="Helical" evidence="6">
    <location>
        <begin position="41"/>
        <end position="61"/>
    </location>
</feature>
<dbReference type="HOGENOM" id="CLU_048072_2_0_0"/>
<evidence type="ECO:0000256" key="3">
    <source>
        <dbReference type="ARBA" id="ARBA00022692"/>
    </source>
</evidence>
<evidence type="ECO:0000256" key="1">
    <source>
        <dbReference type="ARBA" id="ARBA00004651"/>
    </source>
</evidence>
<evidence type="ECO:0000313" key="7">
    <source>
        <dbReference type="EMBL" id="APF17057.1"/>
    </source>
</evidence>
<keyword evidence="2" id="KW-1003">Cell membrane</keyword>
<keyword evidence="4 6" id="KW-1133">Transmembrane helix</keyword>
<dbReference type="InterPro" id="IPR022791">
    <property type="entry name" value="L-PG_synthase/AglD"/>
</dbReference>
<reference evidence="8 9" key="1">
    <citation type="submission" date="2011-09" db="EMBL/GenBank/DDBJ databases">
        <title>The permanent draft genome of Caldithrix abyssi DSM 13497.</title>
        <authorList>
            <consortium name="US DOE Joint Genome Institute (JGI-PGF)"/>
            <person name="Lucas S."/>
            <person name="Han J."/>
            <person name="Lapidus A."/>
            <person name="Bruce D."/>
            <person name="Goodwin L."/>
            <person name="Pitluck S."/>
            <person name="Peters L."/>
            <person name="Kyrpides N."/>
            <person name="Mavromatis K."/>
            <person name="Ivanova N."/>
            <person name="Mikhailova N."/>
            <person name="Chertkov O."/>
            <person name="Detter J.C."/>
            <person name="Tapia R."/>
            <person name="Han C."/>
            <person name="Land M."/>
            <person name="Hauser L."/>
            <person name="Markowitz V."/>
            <person name="Cheng J.-F."/>
            <person name="Hugenholtz P."/>
            <person name="Woyke T."/>
            <person name="Wu D."/>
            <person name="Spring S."/>
            <person name="Brambilla E."/>
            <person name="Klenk H.-P."/>
            <person name="Eisen J.A."/>
        </authorList>
    </citation>
    <scope>NUCLEOTIDE SEQUENCE [LARGE SCALE GENOMIC DNA]</scope>
    <source>
        <strain evidence="8 9">DSM 13497</strain>
    </source>
</reference>
<organism evidence="8 9">
    <name type="scientific">Caldithrix abyssi DSM 13497</name>
    <dbReference type="NCBI Taxonomy" id="880073"/>
    <lineage>
        <taxon>Bacteria</taxon>
        <taxon>Pseudomonadati</taxon>
        <taxon>Calditrichota</taxon>
        <taxon>Calditrichia</taxon>
        <taxon>Calditrichales</taxon>
        <taxon>Calditrichaceae</taxon>
        <taxon>Caldithrix</taxon>
    </lineage>
</organism>
<dbReference type="Proteomes" id="UP000004671">
    <property type="component" value="Chromosome"/>
</dbReference>
<dbReference type="EMBL" id="CM001402">
    <property type="protein sequence ID" value="EHO41206.1"/>
    <property type="molecule type" value="Genomic_DNA"/>
</dbReference>